<feature type="transmembrane region" description="Helical" evidence="1">
    <location>
        <begin position="5"/>
        <end position="25"/>
    </location>
</feature>
<dbReference type="Proteomes" id="UP000472676">
    <property type="component" value="Unassembled WGS sequence"/>
</dbReference>
<keyword evidence="1" id="KW-1133">Transmembrane helix</keyword>
<proteinExistence type="predicted"/>
<accession>A0A6M2BT70</accession>
<feature type="transmembrane region" description="Helical" evidence="1">
    <location>
        <begin position="45"/>
        <end position="65"/>
    </location>
</feature>
<evidence type="ECO:0000256" key="1">
    <source>
        <dbReference type="SAM" id="Phobius"/>
    </source>
</evidence>
<dbReference type="AlphaFoldDB" id="A0A6M2BT70"/>
<name>A0A6M2BT70_9GAMM</name>
<organism evidence="2 3">
    <name type="scientific">Solimonas terrae</name>
    <dbReference type="NCBI Taxonomy" id="1396819"/>
    <lineage>
        <taxon>Bacteria</taxon>
        <taxon>Pseudomonadati</taxon>
        <taxon>Pseudomonadota</taxon>
        <taxon>Gammaproteobacteria</taxon>
        <taxon>Nevskiales</taxon>
        <taxon>Nevskiaceae</taxon>
        <taxon>Solimonas</taxon>
    </lineage>
</organism>
<keyword evidence="1" id="KW-0472">Membrane</keyword>
<evidence type="ECO:0000313" key="2">
    <source>
        <dbReference type="EMBL" id="NGY05167.1"/>
    </source>
</evidence>
<protein>
    <submittedName>
        <fullName evidence="2">Uncharacterized protein</fullName>
    </submittedName>
</protein>
<reference evidence="2 3" key="1">
    <citation type="journal article" date="2014" name="Int. J. Syst. Evol. Microbiol.">
        <title>Solimonas terrae sp. nov., isolated from soil.</title>
        <authorList>
            <person name="Kim S.J."/>
            <person name="Moon J.Y."/>
            <person name="Weon H.Y."/>
            <person name="Ahn J.H."/>
            <person name="Chen W.M."/>
            <person name="Kwon S.W."/>
        </authorList>
    </citation>
    <scope>NUCLEOTIDE SEQUENCE [LARGE SCALE GENOMIC DNA]</scope>
    <source>
        <strain evidence="2 3">KIS83-12</strain>
    </source>
</reference>
<feature type="transmembrane region" description="Helical" evidence="1">
    <location>
        <begin position="86"/>
        <end position="105"/>
    </location>
</feature>
<comment type="caution">
    <text evidence="2">The sequence shown here is derived from an EMBL/GenBank/DDBJ whole genome shotgun (WGS) entry which is preliminary data.</text>
</comment>
<keyword evidence="3" id="KW-1185">Reference proteome</keyword>
<evidence type="ECO:0000313" key="3">
    <source>
        <dbReference type="Proteomes" id="UP000472676"/>
    </source>
</evidence>
<dbReference type="RefSeq" id="WP_166256035.1">
    <property type="nucleotide sequence ID" value="NZ_JAAMOW010000005.1"/>
</dbReference>
<dbReference type="EMBL" id="JAAMOW010000005">
    <property type="protein sequence ID" value="NGY05167.1"/>
    <property type="molecule type" value="Genomic_DNA"/>
</dbReference>
<sequence>MKDSFASLCFAAYFIVILVLGMVGLNLGGRIPFIPSNAVHEITAYWIPALLALGWILALTFHRGASDPSRRRRIVILFEKFGRVKAFLYVLLFAIFFYAIGWLGGDAGIQKSAVFLSTILPSEAKYIDVHTYGIRDFSSKTTSRKWVKIDVNGHVDDFSYPTAKLTFLPCTNDVIRVSGSATWAGLLVQNVECSPLGQ</sequence>
<keyword evidence="1" id="KW-0812">Transmembrane</keyword>
<gene>
    <name evidence="2" type="ORF">G7Y85_10340</name>
</gene>